<dbReference type="InterPro" id="IPR013273">
    <property type="entry name" value="ADAMTS/ADAMTS-like"/>
</dbReference>
<keyword evidence="10" id="KW-0482">Metalloprotease</keyword>
<keyword evidence="6 18" id="KW-0732">Signal</keyword>
<feature type="binding site" evidence="14 16">
    <location>
        <position position="373"/>
    </location>
    <ligand>
        <name>Zn(2+)</name>
        <dbReference type="ChEBI" id="CHEBI:29105"/>
        <note>catalytic</note>
    </ligand>
</feature>
<evidence type="ECO:0000313" key="19">
    <source>
        <dbReference type="EMBL" id="CAH1794399.1"/>
    </source>
</evidence>
<feature type="chain" id="PRO_5043736581" evidence="18">
    <location>
        <begin position="27"/>
        <end position="1132"/>
    </location>
</feature>
<feature type="disulfide bond" evidence="15">
    <location>
        <begin position="468"/>
        <end position="491"/>
    </location>
</feature>
<feature type="binding site" evidence="14">
    <location>
        <position position="426"/>
    </location>
    <ligand>
        <name>Ca(2+)</name>
        <dbReference type="ChEBI" id="CHEBI:29108"/>
        <label>1</label>
    </ligand>
</feature>
<evidence type="ECO:0000256" key="6">
    <source>
        <dbReference type="ARBA" id="ARBA00022729"/>
    </source>
</evidence>
<dbReference type="PROSITE" id="PS50092">
    <property type="entry name" value="TSP1"/>
    <property type="match status" value="3"/>
</dbReference>
<keyword evidence="2" id="KW-0964">Secreted</keyword>
<evidence type="ECO:0000313" key="20">
    <source>
        <dbReference type="Proteomes" id="UP000749559"/>
    </source>
</evidence>
<dbReference type="GO" id="GO:0006508">
    <property type="term" value="P:proteolysis"/>
    <property type="evidence" value="ECO:0007669"/>
    <property type="project" value="UniProtKB-KW"/>
</dbReference>
<comment type="caution">
    <text evidence="19">The sequence shown here is derived from an EMBL/GenBank/DDBJ whole genome shotgun (WGS) entry which is preliminary data.</text>
</comment>
<dbReference type="EMBL" id="CAIIXF020000009">
    <property type="protein sequence ID" value="CAH1794399.1"/>
    <property type="molecule type" value="Genomic_DNA"/>
</dbReference>
<evidence type="ECO:0000256" key="1">
    <source>
        <dbReference type="ARBA" id="ARBA00004498"/>
    </source>
</evidence>
<feature type="binding site" evidence="14">
    <location>
        <position position="325"/>
    </location>
    <ligand>
        <name>Ca(2+)</name>
        <dbReference type="ChEBI" id="CHEBI:29108"/>
        <label>1</label>
    </ligand>
</feature>
<evidence type="ECO:0000256" key="10">
    <source>
        <dbReference type="ARBA" id="ARBA00023049"/>
    </source>
</evidence>
<feature type="disulfide bond" evidence="15">
    <location>
        <begin position="312"/>
        <end position="353"/>
    </location>
</feature>
<keyword evidence="12" id="KW-0325">Glycoprotein</keyword>
<dbReference type="InterPro" id="IPR001590">
    <property type="entry name" value="Peptidase_M12B"/>
</dbReference>
<feature type="binding site" evidence="14">
    <location>
        <position position="238"/>
    </location>
    <ligand>
        <name>Ca(2+)</name>
        <dbReference type="ChEBI" id="CHEBI:29108"/>
        <label>1</label>
    </ligand>
</feature>
<evidence type="ECO:0000256" key="7">
    <source>
        <dbReference type="ARBA" id="ARBA00022737"/>
    </source>
</evidence>
<feature type="compositionally biased region" description="Low complexity" evidence="17">
    <location>
        <begin position="1013"/>
        <end position="1055"/>
    </location>
</feature>
<feature type="disulfide bond" evidence="15">
    <location>
        <begin position="347"/>
        <end position="426"/>
    </location>
</feature>
<dbReference type="InterPro" id="IPR024079">
    <property type="entry name" value="MetalloPept_cat_dom_sf"/>
</dbReference>
<dbReference type="InterPro" id="IPR010294">
    <property type="entry name" value="ADAMTS_spacer1"/>
</dbReference>
<keyword evidence="3" id="KW-0272">Extracellular matrix</keyword>
<feature type="disulfide bond" evidence="15">
    <location>
        <begin position="386"/>
        <end position="412"/>
    </location>
</feature>
<comment type="cofactor">
    <cofactor evidence="14">
        <name>Zn(2+)</name>
        <dbReference type="ChEBI" id="CHEBI:29105"/>
    </cofactor>
    <text evidence="14">Binds 1 zinc ion per subunit.</text>
</comment>
<evidence type="ECO:0000256" key="3">
    <source>
        <dbReference type="ARBA" id="ARBA00022530"/>
    </source>
</evidence>
<evidence type="ECO:0000256" key="18">
    <source>
        <dbReference type="SAM" id="SignalP"/>
    </source>
</evidence>
<feature type="disulfide bond" evidence="15">
    <location>
        <begin position="477"/>
        <end position="510"/>
    </location>
</feature>
<dbReference type="FunFam" id="2.20.100.10:FF:000007">
    <property type="entry name" value="Thrombospondin 1"/>
    <property type="match status" value="1"/>
</dbReference>
<feature type="active site" evidence="13 16">
    <location>
        <position position="370"/>
    </location>
</feature>
<dbReference type="Gene3D" id="3.40.390.10">
    <property type="entry name" value="Collagenase (Catalytic Domain)"/>
    <property type="match status" value="1"/>
</dbReference>
<proteinExistence type="predicted"/>
<evidence type="ECO:0000256" key="17">
    <source>
        <dbReference type="SAM" id="MobiDB-lite"/>
    </source>
</evidence>
<dbReference type="Gene3D" id="2.60.120.830">
    <property type="match status" value="1"/>
</dbReference>
<feature type="binding site" evidence="14 16">
    <location>
        <position position="379"/>
    </location>
    <ligand>
        <name>Zn(2+)</name>
        <dbReference type="ChEBI" id="CHEBI:29105"/>
        <note>catalytic</note>
    </ligand>
</feature>
<feature type="binding site" evidence="14">
    <location>
        <position position="238"/>
    </location>
    <ligand>
        <name>Ca(2+)</name>
        <dbReference type="ChEBI" id="CHEBI:29108"/>
        <label>2</label>
    </ligand>
</feature>
<dbReference type="InterPro" id="IPR036383">
    <property type="entry name" value="TSP1_rpt_sf"/>
</dbReference>
<dbReference type="GO" id="GO:0004222">
    <property type="term" value="F:metalloendopeptidase activity"/>
    <property type="evidence" value="ECO:0007669"/>
    <property type="project" value="InterPro"/>
</dbReference>
<dbReference type="InterPro" id="IPR000884">
    <property type="entry name" value="TSP1_rpt"/>
</dbReference>
<evidence type="ECO:0000256" key="12">
    <source>
        <dbReference type="ARBA" id="ARBA00023180"/>
    </source>
</evidence>
<evidence type="ECO:0000256" key="16">
    <source>
        <dbReference type="PROSITE-ProRule" id="PRU00276"/>
    </source>
</evidence>
<feature type="region of interest" description="Disordered" evidence="17">
    <location>
        <begin position="980"/>
        <end position="1060"/>
    </location>
</feature>
<keyword evidence="9 14" id="KW-0862">Zinc</keyword>
<dbReference type="Pfam" id="PF00090">
    <property type="entry name" value="TSP_1"/>
    <property type="match status" value="1"/>
</dbReference>
<dbReference type="PRINTS" id="PR01705">
    <property type="entry name" value="TSP1REPEAT"/>
</dbReference>
<dbReference type="InterPro" id="IPR002870">
    <property type="entry name" value="Peptidase_M12B_N"/>
</dbReference>
<keyword evidence="11 15" id="KW-1015">Disulfide bond</keyword>
<feature type="disulfide bond" evidence="15">
    <location>
        <begin position="551"/>
        <end position="563"/>
    </location>
</feature>
<dbReference type="PANTHER" id="PTHR13723:SF304">
    <property type="entry name" value="A DISINTEGRIN AND METALLOPROTEINASE WITH THROMBOSPONDIN MOTIFS 2-LIKE PROTEIN"/>
    <property type="match status" value="1"/>
</dbReference>
<accession>A0A8J1U3U2</accession>
<gene>
    <name evidence="19" type="ORF">OFUS_LOCUS19099</name>
</gene>
<feature type="disulfide bond" evidence="15">
    <location>
        <begin position="536"/>
        <end position="573"/>
    </location>
</feature>
<feature type="disulfide bond" evidence="15">
    <location>
        <begin position="457"/>
        <end position="482"/>
    </location>
</feature>
<feature type="binding site" evidence="14">
    <location>
        <position position="429"/>
    </location>
    <ligand>
        <name>Ca(2+)</name>
        <dbReference type="ChEBI" id="CHEBI:29108"/>
        <label>2</label>
    </ligand>
</feature>
<dbReference type="PROSITE" id="PS50215">
    <property type="entry name" value="ADAM_MEPRO"/>
    <property type="match status" value="1"/>
</dbReference>
<dbReference type="Pfam" id="PF01562">
    <property type="entry name" value="Pep_M12B_propep"/>
    <property type="match status" value="1"/>
</dbReference>
<organism evidence="19 20">
    <name type="scientific">Owenia fusiformis</name>
    <name type="common">Polychaete worm</name>
    <dbReference type="NCBI Taxonomy" id="6347"/>
    <lineage>
        <taxon>Eukaryota</taxon>
        <taxon>Metazoa</taxon>
        <taxon>Spiralia</taxon>
        <taxon>Lophotrochozoa</taxon>
        <taxon>Annelida</taxon>
        <taxon>Polychaeta</taxon>
        <taxon>Sedentaria</taxon>
        <taxon>Canalipalpata</taxon>
        <taxon>Sabellida</taxon>
        <taxon>Oweniida</taxon>
        <taxon>Oweniidae</taxon>
        <taxon>Owenia</taxon>
    </lineage>
</organism>
<keyword evidence="20" id="KW-1185">Reference proteome</keyword>
<name>A0A8J1U3U2_OWEFU</name>
<dbReference type="SMART" id="SM00209">
    <property type="entry name" value="TSP1"/>
    <property type="match status" value="4"/>
</dbReference>
<feature type="binding site" evidence="14 16">
    <location>
        <position position="369"/>
    </location>
    <ligand>
        <name>Zn(2+)</name>
        <dbReference type="ChEBI" id="CHEBI:29105"/>
        <note>catalytic</note>
    </ligand>
</feature>
<evidence type="ECO:0000256" key="2">
    <source>
        <dbReference type="ARBA" id="ARBA00022525"/>
    </source>
</evidence>
<dbReference type="InterPro" id="IPR041645">
    <property type="entry name" value="ADAMTS_CR_2"/>
</dbReference>
<protein>
    <submittedName>
        <fullName evidence="19">Uncharacterized protein</fullName>
    </submittedName>
</protein>
<feature type="signal peptide" evidence="18">
    <location>
        <begin position="1"/>
        <end position="26"/>
    </location>
</feature>
<reference evidence="19" key="1">
    <citation type="submission" date="2022-03" db="EMBL/GenBank/DDBJ databases">
        <authorList>
            <person name="Martin C."/>
        </authorList>
    </citation>
    <scope>NUCLEOTIDE SEQUENCE</scope>
</reference>
<keyword evidence="4" id="KW-0645">Protease</keyword>
<dbReference type="Pfam" id="PF17771">
    <property type="entry name" value="ADAMTS_CR_2"/>
    <property type="match status" value="1"/>
</dbReference>
<dbReference type="GO" id="GO:0046872">
    <property type="term" value="F:metal ion binding"/>
    <property type="evidence" value="ECO:0007669"/>
    <property type="project" value="UniProtKB-KW"/>
</dbReference>
<evidence type="ECO:0000256" key="14">
    <source>
        <dbReference type="PIRSR" id="PIRSR613273-2"/>
    </source>
</evidence>
<evidence type="ECO:0000256" key="4">
    <source>
        <dbReference type="ARBA" id="ARBA00022670"/>
    </source>
</evidence>
<evidence type="ECO:0000256" key="9">
    <source>
        <dbReference type="ARBA" id="ARBA00022833"/>
    </source>
</evidence>
<evidence type="ECO:0000256" key="15">
    <source>
        <dbReference type="PIRSR" id="PIRSR613273-3"/>
    </source>
</evidence>
<dbReference type="SUPFAM" id="SSF82895">
    <property type="entry name" value="TSP-1 type 1 repeat"/>
    <property type="match status" value="4"/>
</dbReference>
<dbReference type="OrthoDB" id="5855429at2759"/>
<feature type="disulfide bond" evidence="15">
    <location>
        <begin position="540"/>
        <end position="578"/>
    </location>
</feature>
<sequence length="1132" mass="129536">MDRKLLAQTLLMLLLFLLIHLPQGKATTEQGRSFRDSVEETLESLQTYEVTVPFLVNENGQFISFEVETHLPTTSHDDNISGRAKRSTQAFNETTLINLMFNLNDKMLQLQLHRDDKIVAPFATVEWPEGDITEASPIKRGCIYDGDIKDMDGSHALVDLCGGITGVLSTKEDDLFIKPLPQMTNDPRHPHAVYKVPVKNVTRDLRNDFVELDETIDHHRRQKRSRREDLKRRILYMETIVVADQSILRFHGKDVSELYLLTLMHVVNMAYRHTSLEIKIQLVVTRIVYLNTKQMTGLVVRGNAIKTLDRFCEWSNSLNNKAGHDFAIYITREEIGPAGYAPVTGMCNHKRSCAVNRDDGITSAFVIAHEIGHVLGMKHDGDTNDCDSDPTDGKIMAPTVQSTYEKHYWTSCSKDSLWHYMDTYTCLLDDPFEEDHLKKWPSIDEPFGTNWGLEKQCVQEFGKGHTLCKVFPDMDPCETLWCSEVKNKYLCKTKRGPPLPGTECGPYRWCMNSACVPKSDVLQDGAWSDWTSWSKCSRTCGMGARFRKRLCDNPPPAYGGYECEGSQEQLEMCNKQECPGGNKDYRAEQCTLLNDHKMIGNRLHTWLPWQHRNESLHCRLTCISMDTNDILTTRTMVTDGTFCNYDDTNMRCIRGECKKVGCNGVIGSDIENDLCGTCKGQNKDCQLVTGTYNKTPRNGYRKMLTLPKGAANIAINETKGWYNFIALQDTVDNEMFYLNGDTRQSYSRQFVVYGTRFQYHNNDYQESLIAKGPLLEPLNLMIYPVLEEKVKITYSYTAPNGELEKSNQIPGTEPRFSWEFHHWTNCTEKCGGGYEHSEYHCVEENSGEVADPWRCRKSTKPTKSRQCNTFGCTKYRWKASEYKECTATCGNGWQYRRIDCIKVQDNKEISLWHGYCNHTEIPESEKTCNIIPCPGNWHWDDWGTCSKSCGTGVQKRHVFCGHRANDEDHEYVCTDAKPPETRHCRRKTKCPQDGNVKSTRKPRRRTKTPQPQPTTTKPKPTTTTTQKPTTTTQKPTTTTQKPTTTESIATTNARRTTTRESEVIRYNVPAKKRGYNSFQKVPQKKPNRNYTKKTPKDAGCKDRSALFCKIMASSKYCKNYSKICCVTCQKFL</sequence>
<dbReference type="GO" id="GO:0031012">
    <property type="term" value="C:extracellular matrix"/>
    <property type="evidence" value="ECO:0007669"/>
    <property type="project" value="TreeGrafter"/>
</dbReference>
<dbReference type="AlphaFoldDB" id="A0A8J1U3U2"/>
<dbReference type="Gene3D" id="2.20.100.10">
    <property type="entry name" value="Thrombospondin type-1 (TSP1) repeat"/>
    <property type="match status" value="4"/>
</dbReference>
<evidence type="ECO:0000256" key="11">
    <source>
        <dbReference type="ARBA" id="ARBA00023157"/>
    </source>
</evidence>
<feature type="disulfide bond" evidence="15">
    <location>
        <begin position="504"/>
        <end position="515"/>
    </location>
</feature>
<dbReference type="GO" id="GO:0030198">
    <property type="term" value="P:extracellular matrix organization"/>
    <property type="evidence" value="ECO:0007669"/>
    <property type="project" value="InterPro"/>
</dbReference>
<feature type="binding site" evidence="14">
    <location>
        <position position="429"/>
    </location>
    <ligand>
        <name>Ca(2+)</name>
        <dbReference type="ChEBI" id="CHEBI:29108"/>
        <label>1</label>
    </ligand>
</feature>
<feature type="compositionally biased region" description="Basic residues" evidence="17">
    <location>
        <begin position="998"/>
        <end position="1007"/>
    </location>
</feature>
<dbReference type="Gene3D" id="3.40.1620.60">
    <property type="match status" value="1"/>
</dbReference>
<comment type="subcellular location">
    <subcellularLocation>
        <location evidence="1">Secreted</location>
        <location evidence="1">Extracellular space</location>
        <location evidence="1">Extracellular matrix</location>
    </subcellularLocation>
</comment>
<keyword evidence="8" id="KW-0378">Hydrolase</keyword>
<dbReference type="Pfam" id="PF19030">
    <property type="entry name" value="TSP1_ADAMTS"/>
    <property type="match status" value="3"/>
</dbReference>
<dbReference type="PANTHER" id="PTHR13723">
    <property type="entry name" value="ADAMTS A DISINTEGRIN AND METALLOPROTEASE WITH THROMBOSPONDIN MOTIFS PROTEASE"/>
    <property type="match status" value="1"/>
</dbReference>
<keyword evidence="14" id="KW-0106">Calcium</keyword>
<keyword evidence="5 14" id="KW-0479">Metal-binding</keyword>
<keyword evidence="7" id="KW-0677">Repeat</keyword>
<evidence type="ECO:0000256" key="8">
    <source>
        <dbReference type="ARBA" id="ARBA00022801"/>
    </source>
</evidence>
<dbReference type="InterPro" id="IPR050439">
    <property type="entry name" value="ADAMTS_ADAMTS-like"/>
</dbReference>
<dbReference type="Proteomes" id="UP000749559">
    <property type="component" value="Unassembled WGS sequence"/>
</dbReference>
<evidence type="ECO:0000256" key="5">
    <source>
        <dbReference type="ARBA" id="ARBA00022723"/>
    </source>
</evidence>
<evidence type="ECO:0000256" key="13">
    <source>
        <dbReference type="PIRSR" id="PIRSR613273-1"/>
    </source>
</evidence>
<dbReference type="PRINTS" id="PR01857">
    <property type="entry name" value="ADAMTSFAMILY"/>
</dbReference>
<dbReference type="SUPFAM" id="SSF55486">
    <property type="entry name" value="Metalloproteases ('zincins'), catalytic domain"/>
    <property type="match status" value="1"/>
</dbReference>
<dbReference type="Pfam" id="PF01421">
    <property type="entry name" value="Reprolysin"/>
    <property type="match status" value="1"/>
</dbReference>
<dbReference type="Pfam" id="PF05986">
    <property type="entry name" value="ADAMTS_spacer1"/>
    <property type="match status" value="1"/>
</dbReference>
<comment type="caution">
    <text evidence="16">Lacks conserved residue(s) required for the propagation of feature annotation.</text>
</comment>